<keyword evidence="2" id="KW-0812">Transmembrane</keyword>
<comment type="caution">
    <text evidence="3">The sequence shown here is derived from an EMBL/GenBank/DDBJ whole genome shotgun (WGS) entry which is preliminary data.</text>
</comment>
<feature type="compositionally biased region" description="Basic and acidic residues" evidence="1">
    <location>
        <begin position="23"/>
        <end position="34"/>
    </location>
</feature>
<dbReference type="AlphaFoldDB" id="A0A1V6T0I6"/>
<dbReference type="Pfam" id="PF11696">
    <property type="entry name" value="DUF3292"/>
    <property type="match status" value="1"/>
</dbReference>
<dbReference type="PANTHER" id="PTHR38694">
    <property type="entry name" value="CONSERVED EXPRESSED PROTEIN"/>
    <property type="match status" value="1"/>
</dbReference>
<keyword evidence="2" id="KW-1133">Transmembrane helix</keyword>
<feature type="compositionally biased region" description="Polar residues" evidence="1">
    <location>
        <begin position="462"/>
        <end position="478"/>
    </location>
</feature>
<protein>
    <submittedName>
        <fullName evidence="3">Uncharacterized protein</fullName>
    </submittedName>
</protein>
<dbReference type="OrthoDB" id="1708389at2759"/>
<name>A0A1V6T0I6_9EURO</name>
<evidence type="ECO:0000313" key="3">
    <source>
        <dbReference type="EMBL" id="OQE19868.1"/>
    </source>
</evidence>
<organism evidence="3 4">
    <name type="scientific">Penicillium steckii</name>
    <dbReference type="NCBI Taxonomy" id="303698"/>
    <lineage>
        <taxon>Eukaryota</taxon>
        <taxon>Fungi</taxon>
        <taxon>Dikarya</taxon>
        <taxon>Ascomycota</taxon>
        <taxon>Pezizomycotina</taxon>
        <taxon>Eurotiomycetes</taxon>
        <taxon>Eurotiomycetidae</taxon>
        <taxon>Eurotiales</taxon>
        <taxon>Aspergillaceae</taxon>
        <taxon>Penicillium</taxon>
    </lineage>
</organism>
<feature type="region of interest" description="Disordered" evidence="1">
    <location>
        <begin position="1"/>
        <end position="46"/>
    </location>
</feature>
<evidence type="ECO:0000256" key="1">
    <source>
        <dbReference type="SAM" id="MobiDB-lite"/>
    </source>
</evidence>
<sequence length="658" mass="71590">MEKEENDSTKNPTIPEGPTDSHVLSKIELDEKGLSQKAGDTAETTDLGWNKPLEHIEEPLIAGIPNEDLWMLIRRFDKHVYNVKAVPDAPPQNLDLTRTDDDEFTPDKLRATLERFYTSVFVALASFVKHIARLRSWKETRRTAVFCSVYCLAWLLDIIAPIFFAVLIALVMYPPCRAILFPPAPIALVDKDTGGVQKPKAGVLGSEDSITGAPERFKGEAAEQEASNLVASVASVAVGSAVGKHDQDVAEGAPSEENIPDAMDVVANAADAKSASIGKVPSESHDKTRQPMKESVMEVASMGMQLISDMTDTFEKLANALSATPPFHPWVPRLRLLSVLLPVCLASNSVTSYALTKGVGFFAGFAFFGDPVIMRGLTFLTQNYPGWHKLLHFEKGVPTNAQLTLTLLRIGEANAAPLPPPSTSLEKPPSRPASINYEELELGASTKEIEEAASAEKRNAPEHTNTPEHTSTAANTSHRSTLVSGIVTFFRGSTATGVEGKRGVDRMRATIGSRHAKNKVGVLRSKGKTTSTIGPVKFDARYKGKRGVAIIDSMSEPPVLYFTTESPQDDDLQMQNQKKGSVLFHIPITDIQHLKKLGGLGWKGKLVVGWAMGSKEVVDGLRIVGKDPTQSFQLTAMGARNQLFNRLIAMDGQVWVSY</sequence>
<dbReference type="Proteomes" id="UP000191285">
    <property type="component" value="Unassembled WGS sequence"/>
</dbReference>
<dbReference type="EMBL" id="MLKD01000014">
    <property type="protein sequence ID" value="OQE19868.1"/>
    <property type="molecule type" value="Genomic_DNA"/>
</dbReference>
<feature type="compositionally biased region" description="Basic and acidic residues" evidence="1">
    <location>
        <begin position="451"/>
        <end position="461"/>
    </location>
</feature>
<accession>A0A1V6T0I6</accession>
<evidence type="ECO:0000313" key="4">
    <source>
        <dbReference type="Proteomes" id="UP000191285"/>
    </source>
</evidence>
<keyword evidence="2" id="KW-0472">Membrane</keyword>
<dbReference type="PANTHER" id="PTHR38694:SF1">
    <property type="entry name" value="PEROXIN DOMAIN-CONTAINING PROTEIN"/>
    <property type="match status" value="1"/>
</dbReference>
<feature type="transmembrane region" description="Helical" evidence="2">
    <location>
        <begin position="144"/>
        <end position="173"/>
    </location>
</feature>
<feature type="region of interest" description="Disordered" evidence="1">
    <location>
        <begin position="451"/>
        <end position="478"/>
    </location>
</feature>
<keyword evidence="4" id="KW-1185">Reference proteome</keyword>
<reference evidence="4" key="1">
    <citation type="journal article" date="2017" name="Nat. Microbiol.">
        <title>Global analysis of biosynthetic gene clusters reveals vast potential of secondary metabolite production in Penicillium species.</title>
        <authorList>
            <person name="Nielsen J.C."/>
            <person name="Grijseels S."/>
            <person name="Prigent S."/>
            <person name="Ji B."/>
            <person name="Dainat J."/>
            <person name="Nielsen K.F."/>
            <person name="Frisvad J.C."/>
            <person name="Workman M."/>
            <person name="Nielsen J."/>
        </authorList>
    </citation>
    <scope>NUCLEOTIDE SEQUENCE [LARGE SCALE GENOMIC DNA]</scope>
    <source>
        <strain evidence="4">IBT 24891</strain>
    </source>
</reference>
<dbReference type="InterPro" id="IPR021709">
    <property type="entry name" value="DUF3292"/>
</dbReference>
<dbReference type="STRING" id="303698.A0A1V6T0I6"/>
<proteinExistence type="predicted"/>
<evidence type="ECO:0000256" key="2">
    <source>
        <dbReference type="SAM" id="Phobius"/>
    </source>
</evidence>
<gene>
    <name evidence="3" type="ORF">PENSTE_c014G00621</name>
</gene>